<protein>
    <submittedName>
        <fullName evidence="2">Uncharacterized protein</fullName>
    </submittedName>
</protein>
<evidence type="ECO:0000313" key="3">
    <source>
        <dbReference type="Proteomes" id="UP000003280"/>
    </source>
</evidence>
<name>E0NJ91_9FIRM</name>
<sequence>MKNKKFIIFLALLLVFSVPAYISAKGESKNKKSLSFSDVEKHEKYITTTKSFKMDGEILDEIPYKEGEFEGKLSRQKFVDIDYDKNIKTYKFGGWIQDKEYKEVAAAFEAQSKEAQKNTEELPMDIVKLSDGRYQKHIEVEKTFALEVEPPYEIEYSEGNMEGKLSRQRLVNRDEIYKTKTFVYGGWVDIKD</sequence>
<dbReference type="AlphaFoldDB" id="E0NJ91"/>
<dbReference type="Proteomes" id="UP000003280">
    <property type="component" value="Unassembled WGS sequence"/>
</dbReference>
<organism evidence="2 3">
    <name type="scientific">Peptoniphilus duerdenii ATCC BAA-1640</name>
    <dbReference type="NCBI Taxonomy" id="862517"/>
    <lineage>
        <taxon>Bacteria</taxon>
        <taxon>Bacillati</taxon>
        <taxon>Bacillota</taxon>
        <taxon>Tissierellia</taxon>
        <taxon>Tissierellales</taxon>
        <taxon>Peptoniphilaceae</taxon>
        <taxon>Peptoniphilus</taxon>
    </lineage>
</organism>
<feature type="signal peptide" evidence="1">
    <location>
        <begin position="1"/>
        <end position="20"/>
    </location>
</feature>
<keyword evidence="3" id="KW-1185">Reference proteome</keyword>
<proteinExistence type="predicted"/>
<reference evidence="2 3" key="1">
    <citation type="submission" date="2010-07" db="EMBL/GenBank/DDBJ databases">
        <authorList>
            <person name="Muzny D."/>
            <person name="Qin X."/>
            <person name="Deng J."/>
            <person name="Jiang H."/>
            <person name="Liu Y."/>
            <person name="Qu J."/>
            <person name="Song X.-Z."/>
            <person name="Zhang L."/>
            <person name="Thornton R."/>
            <person name="Coyle M."/>
            <person name="Francisco L."/>
            <person name="Jackson L."/>
            <person name="Javaid M."/>
            <person name="Korchina V."/>
            <person name="Kovar C."/>
            <person name="Mata R."/>
            <person name="Mathew T."/>
            <person name="Ngo R."/>
            <person name="Nguyen L."/>
            <person name="Nguyen N."/>
            <person name="Okwuonu G."/>
            <person name="Ongeri F."/>
            <person name="Pham C."/>
            <person name="Simmons D."/>
            <person name="Wilczek-Boney K."/>
            <person name="Hale W."/>
            <person name="Jakkamsetti A."/>
            <person name="Pham P."/>
            <person name="Ruth R."/>
            <person name="San Lucas F."/>
            <person name="Warren J."/>
            <person name="Zhang J."/>
            <person name="Zhao Z."/>
            <person name="Zhou C."/>
            <person name="Zhu D."/>
            <person name="Lee S."/>
            <person name="Bess C."/>
            <person name="Blankenburg K."/>
            <person name="Forbes L."/>
            <person name="Fu Q."/>
            <person name="Gubbala S."/>
            <person name="Hirani K."/>
            <person name="Jayaseelan J.C."/>
            <person name="Lara F."/>
            <person name="Munidasa M."/>
            <person name="Palculict T."/>
            <person name="Patil S."/>
            <person name="Pu L.-L."/>
            <person name="Saada N."/>
            <person name="Tang L."/>
            <person name="Weissenberger G."/>
            <person name="Zhu Y."/>
            <person name="Hemphill L."/>
            <person name="Shang Y."/>
            <person name="Youmans B."/>
            <person name="Ayvaz T."/>
            <person name="Ross M."/>
            <person name="Santibanez J."/>
            <person name="Aqrawi P."/>
            <person name="Gross S."/>
            <person name="Joshi V."/>
            <person name="Fowler G."/>
            <person name="Nazareth L."/>
            <person name="Reid J."/>
            <person name="Worley K."/>
            <person name="Petrosino J."/>
            <person name="Highlander S."/>
            <person name="Gibbs R."/>
        </authorList>
    </citation>
    <scope>NUCLEOTIDE SEQUENCE [LARGE SCALE GENOMIC DNA]</scope>
    <source>
        <strain evidence="2 3">ATCC BAA-1640</strain>
    </source>
</reference>
<evidence type="ECO:0000256" key="1">
    <source>
        <dbReference type="SAM" id="SignalP"/>
    </source>
</evidence>
<keyword evidence="1" id="KW-0732">Signal</keyword>
<comment type="caution">
    <text evidence="2">The sequence shown here is derived from an EMBL/GenBank/DDBJ whole genome shotgun (WGS) entry which is preliminary data.</text>
</comment>
<dbReference type="RefSeq" id="WP_008901066.1">
    <property type="nucleotide sequence ID" value="NZ_GL397071.1"/>
</dbReference>
<accession>E0NJ91</accession>
<dbReference type="EMBL" id="AEEH01000014">
    <property type="protein sequence ID" value="EFM26210.1"/>
    <property type="molecule type" value="Genomic_DNA"/>
</dbReference>
<feature type="chain" id="PRO_5039162707" evidence="1">
    <location>
        <begin position="21"/>
        <end position="192"/>
    </location>
</feature>
<dbReference type="STRING" id="862517.HMPREF9225_0230"/>
<gene>
    <name evidence="2" type="ORF">HMPREF9225_0230</name>
</gene>
<evidence type="ECO:0000313" key="2">
    <source>
        <dbReference type="EMBL" id="EFM26210.1"/>
    </source>
</evidence>
<dbReference type="HOGENOM" id="CLU_1413996_0_0_9"/>